<proteinExistence type="inferred from homology"/>
<evidence type="ECO:0000256" key="4">
    <source>
        <dbReference type="ARBA" id="ARBA00022801"/>
    </source>
</evidence>
<evidence type="ECO:0000313" key="10">
    <source>
        <dbReference type="Proteomes" id="UP000198417"/>
    </source>
</evidence>
<evidence type="ECO:0000256" key="1">
    <source>
        <dbReference type="ARBA" id="ARBA00004141"/>
    </source>
</evidence>
<dbReference type="InterPro" id="IPR035952">
    <property type="entry name" value="Rhomboid-like_sf"/>
</dbReference>
<keyword evidence="6 7" id="KW-0472">Membrane</keyword>
<dbReference type="RefSeq" id="WP_089272830.1">
    <property type="nucleotide sequence ID" value="NZ_FZNN01000019.1"/>
</dbReference>
<organism evidence="9 10">
    <name type="scientific">Puniceibacterium sediminis</name>
    <dbReference type="NCBI Taxonomy" id="1608407"/>
    <lineage>
        <taxon>Bacteria</taxon>
        <taxon>Pseudomonadati</taxon>
        <taxon>Pseudomonadota</taxon>
        <taxon>Alphaproteobacteria</taxon>
        <taxon>Rhodobacterales</taxon>
        <taxon>Paracoccaceae</taxon>
        <taxon>Puniceibacterium</taxon>
    </lineage>
</organism>
<name>A0A238YRI5_9RHOB</name>
<keyword evidence="5 7" id="KW-1133">Transmembrane helix</keyword>
<keyword evidence="3 7" id="KW-0812">Transmembrane</keyword>
<comment type="similarity">
    <text evidence="2">Belongs to the peptidase S54 family.</text>
</comment>
<keyword evidence="9" id="KW-0645">Protease</keyword>
<dbReference type="GO" id="GO:0004252">
    <property type="term" value="F:serine-type endopeptidase activity"/>
    <property type="evidence" value="ECO:0007669"/>
    <property type="project" value="InterPro"/>
</dbReference>
<feature type="transmembrane region" description="Helical" evidence="7">
    <location>
        <begin position="15"/>
        <end position="35"/>
    </location>
</feature>
<dbReference type="PANTHER" id="PTHR43731:SF14">
    <property type="entry name" value="PRESENILIN-ASSOCIATED RHOMBOID-LIKE PROTEIN, MITOCHONDRIAL"/>
    <property type="match status" value="1"/>
</dbReference>
<feature type="transmembrane region" description="Helical" evidence="7">
    <location>
        <begin position="98"/>
        <end position="118"/>
    </location>
</feature>
<evidence type="ECO:0000259" key="8">
    <source>
        <dbReference type="Pfam" id="PF01694"/>
    </source>
</evidence>
<dbReference type="InterPro" id="IPR022764">
    <property type="entry name" value="Peptidase_S54_rhomboid_dom"/>
</dbReference>
<reference evidence="9 10" key="1">
    <citation type="submission" date="2017-06" db="EMBL/GenBank/DDBJ databases">
        <authorList>
            <person name="Kim H.J."/>
            <person name="Triplett B.A."/>
        </authorList>
    </citation>
    <scope>NUCLEOTIDE SEQUENCE [LARGE SCALE GENOMIC DNA]</scope>
    <source>
        <strain evidence="9 10">DSM 29052</strain>
    </source>
</reference>
<evidence type="ECO:0000256" key="2">
    <source>
        <dbReference type="ARBA" id="ARBA00009045"/>
    </source>
</evidence>
<feature type="transmembrane region" description="Helical" evidence="7">
    <location>
        <begin position="191"/>
        <end position="212"/>
    </location>
</feature>
<dbReference type="GO" id="GO:0016020">
    <property type="term" value="C:membrane"/>
    <property type="evidence" value="ECO:0007669"/>
    <property type="project" value="UniProtKB-SubCell"/>
</dbReference>
<accession>A0A238YRI5</accession>
<comment type="subcellular location">
    <subcellularLocation>
        <location evidence="1">Membrane</location>
        <topology evidence="1">Multi-pass membrane protein</topology>
    </subcellularLocation>
</comment>
<protein>
    <submittedName>
        <fullName evidence="9">Membrane associated serine protease, rhomboid family</fullName>
    </submittedName>
</protein>
<gene>
    <name evidence="9" type="ORF">SAMN06265370_11960</name>
</gene>
<dbReference type="PANTHER" id="PTHR43731">
    <property type="entry name" value="RHOMBOID PROTEASE"/>
    <property type="match status" value="1"/>
</dbReference>
<dbReference type="EMBL" id="FZNN01000019">
    <property type="protein sequence ID" value="SNR73630.1"/>
    <property type="molecule type" value="Genomic_DNA"/>
</dbReference>
<dbReference type="FunFam" id="1.20.1540.10:FF:000027">
    <property type="entry name" value="Rhomboid family intramembrane serine protease"/>
    <property type="match status" value="1"/>
</dbReference>
<dbReference type="OrthoDB" id="9813074at2"/>
<dbReference type="SUPFAM" id="SSF144091">
    <property type="entry name" value="Rhomboid-like"/>
    <property type="match status" value="1"/>
</dbReference>
<feature type="transmembrane region" description="Helical" evidence="7">
    <location>
        <begin position="42"/>
        <end position="62"/>
    </location>
</feature>
<dbReference type="GO" id="GO:0006508">
    <property type="term" value="P:proteolysis"/>
    <property type="evidence" value="ECO:0007669"/>
    <property type="project" value="UniProtKB-KW"/>
</dbReference>
<feature type="domain" description="Peptidase S54 rhomboid" evidence="8">
    <location>
        <begin position="64"/>
        <end position="210"/>
    </location>
</feature>
<feature type="transmembrane region" description="Helical" evidence="7">
    <location>
        <begin position="68"/>
        <end position="86"/>
    </location>
</feature>
<evidence type="ECO:0000313" key="9">
    <source>
        <dbReference type="EMBL" id="SNR73630.1"/>
    </source>
</evidence>
<dbReference type="Pfam" id="PF01694">
    <property type="entry name" value="Rhomboid"/>
    <property type="match status" value="1"/>
</dbReference>
<evidence type="ECO:0000256" key="7">
    <source>
        <dbReference type="SAM" id="Phobius"/>
    </source>
</evidence>
<evidence type="ECO:0000256" key="6">
    <source>
        <dbReference type="ARBA" id="ARBA00023136"/>
    </source>
</evidence>
<dbReference type="Gene3D" id="1.20.1540.10">
    <property type="entry name" value="Rhomboid-like"/>
    <property type="match status" value="1"/>
</dbReference>
<keyword evidence="10" id="KW-1185">Reference proteome</keyword>
<feature type="transmembrane region" description="Helical" evidence="7">
    <location>
        <begin position="151"/>
        <end position="176"/>
    </location>
</feature>
<feature type="transmembrane region" description="Helical" evidence="7">
    <location>
        <begin position="124"/>
        <end position="144"/>
    </location>
</feature>
<dbReference type="AlphaFoldDB" id="A0A238YRI5"/>
<sequence length="248" mass="27189">MFPIRDHHPSGTTPYVTYLLIAVNVLIFIANYHLFSNERALFTFYFDWALIPARISAGSGEIGLASSLFLHGGILHLGGNMLFLYIFGDNIEDEMGHLGFAAFYLACGIGAGLAQYIADPYSQVPTVGASGAIAGIMGGYLLMFPKAKVDILIIFVVFLRILPIPAWIMLALWFILQVSGGFAGATDQGGVAYWAHVGGFVIGIGLTLPVWLRRGGPTYWERTDGHPPYPKAEYKLSHTRVPKVRPRR</sequence>
<evidence type="ECO:0000256" key="5">
    <source>
        <dbReference type="ARBA" id="ARBA00022989"/>
    </source>
</evidence>
<dbReference type="InterPro" id="IPR050925">
    <property type="entry name" value="Rhomboid_protease_S54"/>
</dbReference>
<keyword evidence="4" id="KW-0378">Hydrolase</keyword>
<evidence type="ECO:0000256" key="3">
    <source>
        <dbReference type="ARBA" id="ARBA00022692"/>
    </source>
</evidence>
<dbReference type="Proteomes" id="UP000198417">
    <property type="component" value="Unassembled WGS sequence"/>
</dbReference>